<evidence type="ECO:0000313" key="2">
    <source>
        <dbReference type="Proteomes" id="UP000199423"/>
    </source>
</evidence>
<dbReference type="EMBL" id="FPCH01000002">
    <property type="protein sequence ID" value="SFV34537.1"/>
    <property type="molecule type" value="Genomic_DNA"/>
</dbReference>
<reference evidence="2" key="1">
    <citation type="submission" date="2016-10" db="EMBL/GenBank/DDBJ databases">
        <authorList>
            <person name="Varghese N."/>
            <person name="Submissions S."/>
        </authorList>
    </citation>
    <scope>NUCLEOTIDE SEQUENCE [LARGE SCALE GENOMIC DNA]</scope>
    <source>
        <strain evidence="2">DSM 1565</strain>
    </source>
</reference>
<evidence type="ECO:0000313" key="1">
    <source>
        <dbReference type="EMBL" id="SFV34537.1"/>
    </source>
</evidence>
<dbReference type="Proteomes" id="UP000199423">
    <property type="component" value="Unassembled WGS sequence"/>
</dbReference>
<dbReference type="STRING" id="51670.SAMN04488557_2355"/>
<name>A0A1I7NIQ7_9HYPH</name>
<sequence>MLTDVAQVESKRLYPGRAFASVSRSTVAACWQLQGGPSVEAASRAFAARPAVSGARGQACRRPRTQ</sequence>
<dbReference type="AlphaFoldDB" id="A0A1I7NIQ7"/>
<organism evidence="1 2">
    <name type="scientific">Hyphomicrobium facile</name>
    <dbReference type="NCBI Taxonomy" id="51670"/>
    <lineage>
        <taxon>Bacteria</taxon>
        <taxon>Pseudomonadati</taxon>
        <taxon>Pseudomonadota</taxon>
        <taxon>Alphaproteobacteria</taxon>
        <taxon>Hyphomicrobiales</taxon>
        <taxon>Hyphomicrobiaceae</taxon>
        <taxon>Hyphomicrobium</taxon>
    </lineage>
</organism>
<gene>
    <name evidence="1" type="ORF">SAMN04488557_2355</name>
</gene>
<proteinExistence type="predicted"/>
<protein>
    <submittedName>
        <fullName evidence="1">Uncharacterized protein</fullName>
    </submittedName>
</protein>
<keyword evidence="2" id="KW-1185">Reference proteome</keyword>
<accession>A0A1I7NIQ7</accession>